<evidence type="ECO:0000313" key="1">
    <source>
        <dbReference type="EMBL" id="PLR22289.1"/>
    </source>
</evidence>
<protein>
    <submittedName>
        <fullName evidence="1">Uncharacterized protein</fullName>
    </submittedName>
</protein>
<name>A0A2N5D8A3_9CAUL</name>
<accession>A0A2N5D8A3</accession>
<gene>
    <name evidence="1" type="ORF">SGCZBJ_18215</name>
</gene>
<sequence length="71" mass="8066">MPRREDMIKQEAQALWRELHGEPVPDLSGSELLGRICGGLGIAEYDRVQSPFLRSSMITRPEDWRERQGGG</sequence>
<dbReference type="Proteomes" id="UP000234479">
    <property type="component" value="Unassembled WGS sequence"/>
</dbReference>
<organism evidence="1 2">
    <name type="scientific">Caulobacter zeae</name>
    <dbReference type="NCBI Taxonomy" id="2055137"/>
    <lineage>
        <taxon>Bacteria</taxon>
        <taxon>Pseudomonadati</taxon>
        <taxon>Pseudomonadota</taxon>
        <taxon>Alphaproteobacteria</taxon>
        <taxon>Caulobacterales</taxon>
        <taxon>Caulobacteraceae</taxon>
        <taxon>Caulobacter</taxon>
    </lineage>
</organism>
<dbReference type="OrthoDB" id="7190656at2"/>
<dbReference type="AlphaFoldDB" id="A0A2N5D8A3"/>
<dbReference type="EMBL" id="PJRS01000039">
    <property type="protein sequence ID" value="PLR22289.1"/>
    <property type="molecule type" value="Genomic_DNA"/>
</dbReference>
<proteinExistence type="predicted"/>
<reference evidence="1 2" key="1">
    <citation type="submission" date="2017-12" db="EMBL/GenBank/DDBJ databases">
        <title>The genome sequence of Caulobacter sp. 410.</title>
        <authorList>
            <person name="Gao J."/>
            <person name="Mao X."/>
            <person name="Sun J."/>
        </authorList>
    </citation>
    <scope>NUCLEOTIDE SEQUENCE [LARGE SCALE GENOMIC DNA]</scope>
    <source>
        <strain evidence="1 2">410</strain>
    </source>
</reference>
<comment type="caution">
    <text evidence="1">The sequence shown here is derived from an EMBL/GenBank/DDBJ whole genome shotgun (WGS) entry which is preliminary data.</text>
</comment>
<evidence type="ECO:0000313" key="2">
    <source>
        <dbReference type="Proteomes" id="UP000234479"/>
    </source>
</evidence>
<keyword evidence="2" id="KW-1185">Reference proteome</keyword>